<gene>
    <name evidence="2" type="ORF">KQX54_015612</name>
</gene>
<evidence type="ECO:0000256" key="1">
    <source>
        <dbReference type="SAM" id="MobiDB-lite"/>
    </source>
</evidence>
<feature type="region of interest" description="Disordered" evidence="1">
    <location>
        <begin position="56"/>
        <end position="78"/>
    </location>
</feature>
<keyword evidence="3" id="KW-1185">Reference proteome</keyword>
<dbReference type="EMBL" id="JAHXZJ010002982">
    <property type="protein sequence ID" value="KAH0535262.1"/>
    <property type="molecule type" value="Genomic_DNA"/>
</dbReference>
<dbReference type="AlphaFoldDB" id="A0AAV7HXI3"/>
<reference evidence="2 3" key="1">
    <citation type="journal article" date="2021" name="J. Hered.">
        <title>A chromosome-level genome assembly of the parasitoid wasp, Cotesia glomerata (Hymenoptera: Braconidae).</title>
        <authorList>
            <person name="Pinto B.J."/>
            <person name="Weis J.J."/>
            <person name="Gamble T."/>
            <person name="Ode P.J."/>
            <person name="Paul R."/>
            <person name="Zaspel J.M."/>
        </authorList>
    </citation>
    <scope>NUCLEOTIDE SEQUENCE [LARGE SCALE GENOMIC DNA]</scope>
    <source>
        <strain evidence="2">CgM1</strain>
    </source>
</reference>
<comment type="caution">
    <text evidence="2">The sequence shown here is derived from an EMBL/GenBank/DDBJ whole genome shotgun (WGS) entry which is preliminary data.</text>
</comment>
<evidence type="ECO:0000313" key="2">
    <source>
        <dbReference type="EMBL" id="KAH0535262.1"/>
    </source>
</evidence>
<accession>A0AAV7HXI3</accession>
<protein>
    <submittedName>
        <fullName evidence="2">Uncharacterized protein</fullName>
    </submittedName>
</protein>
<name>A0AAV7HXI3_COTGL</name>
<evidence type="ECO:0000313" key="3">
    <source>
        <dbReference type="Proteomes" id="UP000826195"/>
    </source>
</evidence>
<sequence>MKIKIIKATIEKNYQLLSLPSTRELRKGISELRVTHYTYEIACVLVVFARELVPRKPSEHPLKPDGLKPPPSRKGKTA</sequence>
<feature type="compositionally biased region" description="Basic and acidic residues" evidence="1">
    <location>
        <begin position="56"/>
        <end position="66"/>
    </location>
</feature>
<dbReference type="Proteomes" id="UP000826195">
    <property type="component" value="Unassembled WGS sequence"/>
</dbReference>
<proteinExistence type="predicted"/>
<organism evidence="2 3">
    <name type="scientific">Cotesia glomerata</name>
    <name type="common">Lepidopteran parasitic wasp</name>
    <name type="synonym">Apanteles glomeratus</name>
    <dbReference type="NCBI Taxonomy" id="32391"/>
    <lineage>
        <taxon>Eukaryota</taxon>
        <taxon>Metazoa</taxon>
        <taxon>Ecdysozoa</taxon>
        <taxon>Arthropoda</taxon>
        <taxon>Hexapoda</taxon>
        <taxon>Insecta</taxon>
        <taxon>Pterygota</taxon>
        <taxon>Neoptera</taxon>
        <taxon>Endopterygota</taxon>
        <taxon>Hymenoptera</taxon>
        <taxon>Apocrita</taxon>
        <taxon>Ichneumonoidea</taxon>
        <taxon>Braconidae</taxon>
        <taxon>Microgastrinae</taxon>
        <taxon>Cotesia</taxon>
    </lineage>
</organism>